<organism evidence="9 10">
    <name type="scientific">Alicyclobacillus mali</name>
    <name type="common">ex Roth et al. 2021</name>
    <dbReference type="NCBI Taxonomy" id="1123961"/>
    <lineage>
        <taxon>Bacteria</taxon>
        <taxon>Bacillati</taxon>
        <taxon>Bacillota</taxon>
        <taxon>Bacilli</taxon>
        <taxon>Bacillales</taxon>
        <taxon>Alicyclobacillaceae</taxon>
        <taxon>Alicyclobacillus</taxon>
    </lineage>
</organism>
<dbReference type="CDD" id="cd06905">
    <property type="entry name" value="M14-like"/>
    <property type="match status" value="1"/>
</dbReference>
<dbReference type="Pfam" id="PF00246">
    <property type="entry name" value="Peptidase_M14"/>
    <property type="match status" value="2"/>
</dbReference>
<dbReference type="EMBL" id="JADPKZ010000046">
    <property type="protein sequence ID" value="MBF8378563.1"/>
    <property type="molecule type" value="Genomic_DNA"/>
</dbReference>
<feature type="domain" description="Peptidase M14" evidence="8">
    <location>
        <begin position="8"/>
        <end position="374"/>
    </location>
</feature>
<proteinExistence type="inferred from homology"/>
<dbReference type="PANTHER" id="PTHR11705:SF143">
    <property type="entry name" value="SLL0236 PROTEIN"/>
    <property type="match status" value="1"/>
</dbReference>
<comment type="caution">
    <text evidence="9">The sequence shown here is derived from an EMBL/GenBank/DDBJ whole genome shotgun (WGS) entry which is preliminary data.</text>
</comment>
<evidence type="ECO:0000256" key="6">
    <source>
        <dbReference type="ARBA" id="ARBA00023049"/>
    </source>
</evidence>
<dbReference type="Gene3D" id="3.40.630.10">
    <property type="entry name" value="Zn peptidases"/>
    <property type="match status" value="1"/>
</dbReference>
<keyword evidence="5" id="KW-0862">Zinc</keyword>
<evidence type="ECO:0000313" key="9">
    <source>
        <dbReference type="EMBL" id="MBF8378563.1"/>
    </source>
</evidence>
<evidence type="ECO:0000256" key="1">
    <source>
        <dbReference type="ARBA" id="ARBA00001947"/>
    </source>
</evidence>
<gene>
    <name evidence="9" type="ORF">IW967_11930</name>
</gene>
<dbReference type="SMART" id="SM00631">
    <property type="entry name" value="Zn_pept"/>
    <property type="match status" value="1"/>
</dbReference>
<evidence type="ECO:0000313" key="10">
    <source>
        <dbReference type="Proteomes" id="UP000642910"/>
    </source>
</evidence>
<evidence type="ECO:0000256" key="2">
    <source>
        <dbReference type="ARBA" id="ARBA00005988"/>
    </source>
</evidence>
<keyword evidence="4" id="KW-0378">Hydrolase</keyword>
<dbReference type="InterPro" id="IPR000834">
    <property type="entry name" value="Peptidase_M14"/>
</dbReference>
<dbReference type="SUPFAM" id="SSF53187">
    <property type="entry name" value="Zn-dependent exopeptidases"/>
    <property type="match status" value="1"/>
</dbReference>
<dbReference type="PROSITE" id="PS52035">
    <property type="entry name" value="PEPTIDASE_M14"/>
    <property type="match status" value="1"/>
</dbReference>
<keyword evidence="10" id="KW-1185">Reference proteome</keyword>
<keyword evidence="3" id="KW-0645">Protease</keyword>
<protein>
    <submittedName>
        <fullName evidence="9">Peptidase M14</fullName>
    </submittedName>
</protein>
<evidence type="ECO:0000256" key="3">
    <source>
        <dbReference type="ARBA" id="ARBA00022670"/>
    </source>
</evidence>
<evidence type="ECO:0000256" key="5">
    <source>
        <dbReference type="ARBA" id="ARBA00022833"/>
    </source>
</evidence>
<comment type="cofactor">
    <cofactor evidence="1">
        <name>Zn(2+)</name>
        <dbReference type="ChEBI" id="CHEBI:29105"/>
    </cofactor>
</comment>
<name>A0ABS0F5M5_9BACL</name>
<evidence type="ECO:0000256" key="7">
    <source>
        <dbReference type="PROSITE-ProRule" id="PRU01379"/>
    </source>
</evidence>
<dbReference type="Proteomes" id="UP000642910">
    <property type="component" value="Unassembled WGS sequence"/>
</dbReference>
<sequence>MRRVPTVAYMTYSQLVQRLRQLADLAPDLVRLEVIGKSRLGRDLFAVALTDAVTGSALDKPAVLVDGNIHAGEVCASSAVVYWIERLVEERDRDPAVRELLRTRTVYAIPRIAVDGAEVYLTTPARLRSSPHLYPHTSPPDGFVENDVNGDGRILWMRVPAEDGAYAVDEIDPRVMRPRQPGEIGGVYYHLFPEGRIVRTSQGGARPAASSARDARLHGMDFNRNFPIRWAGESGQPGAGPFPLSEPELRALADFIQAHPNIAAYAALHTSGGVILRQPSTGDDTVLSPLDRALFTEVARMGERETGYFSGSNYEKFATGHEAVLMPGAADDWMYDHLGVLSFTVELWDLRRRAGARGYGEIGMRRMMSLTVEERLEDERKVVDYVAREFPDAYTPWTPFDHPDFGRVEIGGMDPKFVIQNPPPALLEEECNRVGRFLTRLGLSTARLVVTGVSVQPLAAGAYRVVAEVANAGFLPTASTKKGKELALEGVRAELRGASEVLAGSSPCELDHLDGYGYHGTWRLPAHQRAHVEWVVRGAPGDVLEIRFCAPRAGMATASIALP</sequence>
<keyword evidence="6" id="KW-0482">Metalloprotease</keyword>
<comment type="similarity">
    <text evidence="2 7">Belongs to the peptidase M14 family.</text>
</comment>
<dbReference type="PANTHER" id="PTHR11705">
    <property type="entry name" value="PROTEASE FAMILY M14 CARBOXYPEPTIDASE A,B"/>
    <property type="match status" value="1"/>
</dbReference>
<feature type="active site" description="Proton donor/acceptor" evidence="7">
    <location>
        <position position="346"/>
    </location>
</feature>
<evidence type="ECO:0000256" key="4">
    <source>
        <dbReference type="ARBA" id="ARBA00022801"/>
    </source>
</evidence>
<dbReference type="PRINTS" id="PR00765">
    <property type="entry name" value="CRBOXYPTASEA"/>
</dbReference>
<evidence type="ECO:0000259" key="8">
    <source>
        <dbReference type="PROSITE" id="PS52035"/>
    </source>
</evidence>
<reference evidence="9 10" key="1">
    <citation type="submission" date="2020-11" db="EMBL/GenBank/DDBJ databases">
        <title>Genomic insight of Alicyclobacillus mali FL 18 reveals a new arsenic-resistant strain, with potential in environmental biotechnology.</title>
        <authorList>
            <person name="Fiorentino G."/>
            <person name="Gallo G."/>
            <person name="Aulitto M."/>
        </authorList>
    </citation>
    <scope>NUCLEOTIDE SEQUENCE [LARGE SCALE GENOMIC DNA]</scope>
    <source>
        <strain evidence="9 10">FL 18</strain>
    </source>
</reference>
<accession>A0ABS0F5M5</accession>